<dbReference type="InterPro" id="IPR011051">
    <property type="entry name" value="RmlC_Cupin_sf"/>
</dbReference>
<evidence type="ECO:0000259" key="4">
    <source>
        <dbReference type="PROSITE" id="PS01124"/>
    </source>
</evidence>
<proteinExistence type="predicted"/>
<dbReference type="OrthoDB" id="9787988at2"/>
<dbReference type="CDD" id="cd06976">
    <property type="entry name" value="cupin_MtlR-like_N"/>
    <property type="match status" value="1"/>
</dbReference>
<keyword evidence="1" id="KW-0805">Transcription regulation</keyword>
<dbReference type="Pfam" id="PF12833">
    <property type="entry name" value="HTH_18"/>
    <property type="match status" value="1"/>
</dbReference>
<protein>
    <submittedName>
        <fullName evidence="5">AraC family transcriptional regulator</fullName>
    </submittedName>
</protein>
<keyword evidence="6" id="KW-1185">Reference proteome</keyword>
<name>A0A4V2UTU2_9SPHI</name>
<dbReference type="RefSeq" id="WP_132128745.1">
    <property type="nucleotide sequence ID" value="NZ_CP042432.1"/>
</dbReference>
<dbReference type="InterPro" id="IPR014710">
    <property type="entry name" value="RmlC-like_jellyroll"/>
</dbReference>
<evidence type="ECO:0000256" key="1">
    <source>
        <dbReference type="ARBA" id="ARBA00023015"/>
    </source>
</evidence>
<evidence type="ECO:0000313" key="6">
    <source>
        <dbReference type="Proteomes" id="UP000295807"/>
    </source>
</evidence>
<keyword evidence="2" id="KW-0238">DNA-binding</keyword>
<dbReference type="InterPro" id="IPR018062">
    <property type="entry name" value="HTH_AraC-typ_CS"/>
</dbReference>
<dbReference type="SUPFAM" id="SSF46689">
    <property type="entry name" value="Homeodomain-like"/>
    <property type="match status" value="2"/>
</dbReference>
<dbReference type="InterPro" id="IPR018060">
    <property type="entry name" value="HTH_AraC"/>
</dbReference>
<dbReference type="PROSITE" id="PS00041">
    <property type="entry name" value="HTH_ARAC_FAMILY_1"/>
    <property type="match status" value="1"/>
</dbReference>
<reference evidence="5 6" key="1">
    <citation type="submission" date="2019-03" db="EMBL/GenBank/DDBJ databases">
        <title>Genomic Encyclopedia of Type Strains, Phase IV (KMG-IV): sequencing the most valuable type-strain genomes for metagenomic binning, comparative biology and taxonomic classification.</title>
        <authorList>
            <person name="Goeker M."/>
        </authorList>
    </citation>
    <scope>NUCLEOTIDE SEQUENCE [LARGE SCALE GENOMIC DNA]</scope>
    <source>
        <strain evidence="5 6">DSM 21100</strain>
    </source>
</reference>
<dbReference type="InterPro" id="IPR009057">
    <property type="entry name" value="Homeodomain-like_sf"/>
</dbReference>
<feature type="domain" description="HTH araC/xylS-type" evidence="4">
    <location>
        <begin position="187"/>
        <end position="285"/>
    </location>
</feature>
<gene>
    <name evidence="5" type="ORF">EDD80_10425</name>
</gene>
<keyword evidence="3" id="KW-0804">Transcription</keyword>
<dbReference type="SUPFAM" id="SSF51182">
    <property type="entry name" value="RmlC-like cupins"/>
    <property type="match status" value="1"/>
</dbReference>
<dbReference type="GO" id="GO:0043565">
    <property type="term" value="F:sequence-specific DNA binding"/>
    <property type="evidence" value="ECO:0007669"/>
    <property type="project" value="InterPro"/>
</dbReference>
<dbReference type="AlphaFoldDB" id="A0A4V2UTU2"/>
<dbReference type="EMBL" id="SMAD01000004">
    <property type="protein sequence ID" value="TCS87678.1"/>
    <property type="molecule type" value="Genomic_DNA"/>
</dbReference>
<dbReference type="SMART" id="SM00342">
    <property type="entry name" value="HTH_ARAC"/>
    <property type="match status" value="1"/>
</dbReference>
<dbReference type="GO" id="GO:0003700">
    <property type="term" value="F:DNA-binding transcription factor activity"/>
    <property type="evidence" value="ECO:0007669"/>
    <property type="project" value="InterPro"/>
</dbReference>
<organism evidence="5 6">
    <name type="scientific">Anseongella ginsenosidimutans</name>
    <dbReference type="NCBI Taxonomy" id="496056"/>
    <lineage>
        <taxon>Bacteria</taxon>
        <taxon>Pseudomonadati</taxon>
        <taxon>Bacteroidota</taxon>
        <taxon>Sphingobacteriia</taxon>
        <taxon>Sphingobacteriales</taxon>
        <taxon>Sphingobacteriaceae</taxon>
        <taxon>Anseongella</taxon>
    </lineage>
</organism>
<dbReference type="PROSITE" id="PS01124">
    <property type="entry name" value="HTH_ARAC_FAMILY_2"/>
    <property type="match status" value="1"/>
</dbReference>
<sequence>MKPQLVNLDYVLLDSFKIKEITAPYFTNSHHFHNDYELVLVLESTGKRVIGDRVENFKGGDMVFVGPNLPHAWFNDNEYYKQKEGLLARSIVTYFKKEWLENCVLALPGAEKLKKLLVNAVRGIKLEGKARERIASILINTGQSNGLKKSIDIFTVLYELSEAREYEMLTGISYVNSYNENEARRINEVYEYVLKNFTTQIKLEEVAAIANMSPNAFCRYFKTHTQKNFSYFINEVRIGHACKLLLKKDLSVSRVCFESGFQSMTNFNKFFKRFTGKSPNEYRKGIVSLE</sequence>
<dbReference type="Proteomes" id="UP000295807">
    <property type="component" value="Unassembled WGS sequence"/>
</dbReference>
<comment type="caution">
    <text evidence="5">The sequence shown here is derived from an EMBL/GenBank/DDBJ whole genome shotgun (WGS) entry which is preliminary data.</text>
</comment>
<evidence type="ECO:0000313" key="5">
    <source>
        <dbReference type="EMBL" id="TCS87678.1"/>
    </source>
</evidence>
<dbReference type="PANTHER" id="PTHR43280:SF34">
    <property type="entry name" value="ARAC-FAMILY TRANSCRIPTIONAL REGULATOR"/>
    <property type="match status" value="1"/>
</dbReference>
<dbReference type="PANTHER" id="PTHR43280">
    <property type="entry name" value="ARAC-FAMILY TRANSCRIPTIONAL REGULATOR"/>
    <property type="match status" value="1"/>
</dbReference>
<evidence type="ECO:0000256" key="3">
    <source>
        <dbReference type="ARBA" id="ARBA00023163"/>
    </source>
</evidence>
<evidence type="ECO:0000256" key="2">
    <source>
        <dbReference type="ARBA" id="ARBA00023125"/>
    </source>
</evidence>
<accession>A0A4V2UTU2</accession>
<dbReference type="Gene3D" id="2.60.120.10">
    <property type="entry name" value="Jelly Rolls"/>
    <property type="match status" value="1"/>
</dbReference>
<dbReference type="Gene3D" id="1.10.10.60">
    <property type="entry name" value="Homeodomain-like"/>
    <property type="match status" value="2"/>
</dbReference>